<keyword evidence="2" id="KW-1185">Reference proteome</keyword>
<gene>
    <name evidence="1" type="ORF">NO2_0405</name>
</gene>
<comment type="caution">
    <text evidence="1">The sequence shown here is derived from an EMBL/GenBank/DDBJ whole genome shotgun (WGS) entry which is preliminary data.</text>
</comment>
<accession>A0A388TG85</accession>
<protein>
    <submittedName>
        <fullName evidence="1">Uncharacterized protein</fullName>
    </submittedName>
</protein>
<dbReference type="Proteomes" id="UP000275925">
    <property type="component" value="Unassembled WGS sequence"/>
</dbReference>
<dbReference type="EMBL" id="BGZO01000007">
    <property type="protein sequence ID" value="GBR75765.1"/>
    <property type="molecule type" value="Genomic_DNA"/>
</dbReference>
<organism evidence="1 2">
    <name type="scientific">Candidatus Termititenax persephonae</name>
    <dbReference type="NCBI Taxonomy" id="2218525"/>
    <lineage>
        <taxon>Bacteria</taxon>
        <taxon>Bacillati</taxon>
        <taxon>Candidatus Margulisiibacteriota</taxon>
        <taxon>Candidatus Termititenacia</taxon>
        <taxon>Candidatus Termititenacales</taxon>
        <taxon>Candidatus Termititenacaceae</taxon>
        <taxon>Candidatus Termititenax</taxon>
    </lineage>
</organism>
<evidence type="ECO:0000313" key="2">
    <source>
        <dbReference type="Proteomes" id="UP000275925"/>
    </source>
</evidence>
<evidence type="ECO:0000313" key="1">
    <source>
        <dbReference type="EMBL" id="GBR75765.1"/>
    </source>
</evidence>
<sequence>MTTVAADIENFDRENINKFKALNPNAEGDDYEILRDIYNNRADLLEKRRKMKNDLAIQLRFTPKQLSNIKDAENYDKSFLPKTAKFAAGFVGYNKKYPKYTDALRDIYKKSPNDETGLDIKEQFNVIKSVLKEVAPKALASGAIMGLAGSASKVPQALRALPVISKSAKLSSALAKPLVNNATAIMARAGTIGTGSYVKNRTLDRANHEDALKDAIDSAKFSVILDTALLGGGTLAKNIFNKNNIVKLGSKLTGIKKDLYKAAIDDPSVLKMNATKEGLKTAQAEAGQRVIRGLNTAKSTFGKEINAAAEQFNRLFPIYADDFSKQVASAAGFGAGIAAVKNPLIAALSLPFSPIVHKVAIKTGRPLVGLGKKLLNSELKNRGLALNSIISQRKTK</sequence>
<reference evidence="1 2" key="1">
    <citation type="journal article" date="2019" name="ISME J.">
        <title>Genome analyses of uncultured TG2/ZB3 bacteria in 'Margulisbacteria' specifically attached to ectosymbiotic spirochetes of protists in the termite gut.</title>
        <authorList>
            <person name="Utami Y.D."/>
            <person name="Kuwahara H."/>
            <person name="Igai K."/>
            <person name="Murakami T."/>
            <person name="Sugaya K."/>
            <person name="Morikawa T."/>
            <person name="Nagura Y."/>
            <person name="Yuki M."/>
            <person name="Deevong P."/>
            <person name="Inoue T."/>
            <person name="Kihara K."/>
            <person name="Lo N."/>
            <person name="Yamada A."/>
            <person name="Ohkuma M."/>
            <person name="Hongoh Y."/>
        </authorList>
    </citation>
    <scope>NUCLEOTIDE SEQUENCE [LARGE SCALE GENOMIC DNA]</scope>
    <source>
        <strain evidence="1">NkOx7-02</strain>
    </source>
</reference>
<name>A0A388TG85_9BACT</name>
<dbReference type="AlphaFoldDB" id="A0A388TG85"/>
<proteinExistence type="predicted"/>